<evidence type="ECO:0000313" key="2">
    <source>
        <dbReference type="EMBL" id="CAD7240431.1"/>
    </source>
</evidence>
<dbReference type="Proteomes" id="UP000677054">
    <property type="component" value="Unassembled WGS sequence"/>
</dbReference>
<dbReference type="AlphaFoldDB" id="A0A7R8X448"/>
<proteinExistence type="predicted"/>
<gene>
    <name evidence="2" type="ORF">DSTB1V02_LOCUS455</name>
</gene>
<dbReference type="OrthoDB" id="10353254at2759"/>
<organism evidence="2">
    <name type="scientific">Darwinula stevensoni</name>
    <dbReference type="NCBI Taxonomy" id="69355"/>
    <lineage>
        <taxon>Eukaryota</taxon>
        <taxon>Metazoa</taxon>
        <taxon>Ecdysozoa</taxon>
        <taxon>Arthropoda</taxon>
        <taxon>Crustacea</taxon>
        <taxon>Oligostraca</taxon>
        <taxon>Ostracoda</taxon>
        <taxon>Podocopa</taxon>
        <taxon>Podocopida</taxon>
        <taxon>Darwinulocopina</taxon>
        <taxon>Darwinuloidea</taxon>
        <taxon>Darwinulidae</taxon>
        <taxon>Darwinula</taxon>
    </lineage>
</organism>
<dbReference type="EMBL" id="CAJPEV010000032">
    <property type="protein sequence ID" value="CAG0879143.1"/>
    <property type="molecule type" value="Genomic_DNA"/>
</dbReference>
<evidence type="ECO:0000313" key="3">
    <source>
        <dbReference type="Proteomes" id="UP000677054"/>
    </source>
</evidence>
<protein>
    <submittedName>
        <fullName evidence="2">Uncharacterized protein</fullName>
    </submittedName>
</protein>
<feature type="region of interest" description="Disordered" evidence="1">
    <location>
        <begin position="1"/>
        <end position="23"/>
    </location>
</feature>
<keyword evidence="3" id="KW-1185">Reference proteome</keyword>
<feature type="compositionally biased region" description="Basic and acidic residues" evidence="1">
    <location>
        <begin position="1"/>
        <end position="15"/>
    </location>
</feature>
<dbReference type="EMBL" id="LR899549">
    <property type="protein sequence ID" value="CAD7240431.1"/>
    <property type="molecule type" value="Genomic_DNA"/>
</dbReference>
<evidence type="ECO:0000256" key="1">
    <source>
        <dbReference type="SAM" id="MobiDB-lite"/>
    </source>
</evidence>
<accession>A0A7R8X448</accession>
<reference evidence="2" key="1">
    <citation type="submission" date="2020-11" db="EMBL/GenBank/DDBJ databases">
        <authorList>
            <person name="Tran Van P."/>
        </authorList>
    </citation>
    <scope>NUCLEOTIDE SEQUENCE</scope>
</reference>
<sequence>MDASSSKKTEKESPHESAPPPPMILKRFEKRSSVASHPEVQVQVPAGWKVISGGGMVEYGGAGALLTKSMPLVVDGVPRGWMAASKDHLVVDPGYITAYAVALYDPTNLWKVIVNETELGTPQQHPVVTVQLEDSYALVGGGAYDMYAEPGNLLVASRPGDDGKSWIAGGKDHLVVSPANIKAYAIGLRSVLFGKPNCSLKSATSAMAQHPSQTITASPGRVIVGGGAAVSRGGAGNMLVGLVPSCNGSNFQGMAKDHLVVDPQQLTVYAIECTNVVM</sequence>
<name>A0A7R8X448_9CRUS</name>